<keyword evidence="5" id="KW-1185">Reference proteome</keyword>
<feature type="domain" description="Peptidase C14 caspase" evidence="3">
    <location>
        <begin position="151"/>
        <end position="509"/>
    </location>
</feature>
<proteinExistence type="inferred from homology"/>
<dbReference type="STRING" id="1257118.L8GUJ8"/>
<keyword evidence="4" id="KW-0645">Protease</keyword>
<gene>
    <name evidence="4" type="ORF">ACA1_087710</name>
</gene>
<dbReference type="GO" id="GO:0004197">
    <property type="term" value="F:cysteine-type endopeptidase activity"/>
    <property type="evidence" value="ECO:0007669"/>
    <property type="project" value="InterPro"/>
</dbReference>
<dbReference type="VEuPathDB" id="AmoebaDB:ACA1_087710"/>
<protein>
    <submittedName>
        <fullName evidence="4">ICElike protease (Caspase) p20 domain containing protein</fullName>
    </submittedName>
</protein>
<dbReference type="Gene3D" id="3.40.50.12660">
    <property type="match status" value="2"/>
</dbReference>
<dbReference type="GO" id="GO:0005737">
    <property type="term" value="C:cytoplasm"/>
    <property type="evidence" value="ECO:0007669"/>
    <property type="project" value="TreeGrafter"/>
</dbReference>
<dbReference type="Pfam" id="PF00656">
    <property type="entry name" value="Peptidase_C14"/>
    <property type="match status" value="1"/>
</dbReference>
<sequence length="519" mass="55040">MSWDMGVAPPGMTPPGGGYDSTAYPPPPPGYGGPPPAAGAYPPFPTQGPMPPGPPTPQDSPWGGPPAAPGLGYGAPGPDPGFTAFPPPGGAPPPPAAGGGWGQAAAPPPPGGAGYYGGPPAPPVDQGWQQAPAQIAVGGGGAYGDRGPYARRKSLLIGISYRNSIRPLGGCINDVKNVRQFIVERYGFPTSRDSMVILTDEGHEDSAHRPTKENIVRWMRWLVADARAGDSLFLHYSGHGGQTPDKDGDEIDGMDETILPVDYEKTGQIVDDDMHEILVKHLKPGVRLTVIFDSCHSGTALDLPYVYDSRGNIVRTQAHSPGQQHQHLLQQRRAFGTSTYYSSGTPSGTNSYYSSGTPSGTTYYGGMPAGTPTTYYQSNPVVQYNARKKNKWSTKLGHMLMGVSSSMMPQRGMGDYGAETTDREYNYQAHLSRISQADVVMFSGCSDEQTSADTSIQGSRTGAMSYAFIATLRANPQARGVTYSGLLGSMREVLQGQAFGQVPQLSSSHPMNMNQPFNV</sequence>
<dbReference type="EMBL" id="KB007985">
    <property type="protein sequence ID" value="ELR16587.1"/>
    <property type="molecule type" value="Genomic_DNA"/>
</dbReference>
<organism evidence="4 5">
    <name type="scientific">Acanthamoeba castellanii (strain ATCC 30010 / Neff)</name>
    <dbReference type="NCBI Taxonomy" id="1257118"/>
    <lineage>
        <taxon>Eukaryota</taxon>
        <taxon>Amoebozoa</taxon>
        <taxon>Discosea</taxon>
        <taxon>Longamoebia</taxon>
        <taxon>Centramoebida</taxon>
        <taxon>Acanthamoebidae</taxon>
        <taxon>Acanthamoeba</taxon>
    </lineage>
</organism>
<feature type="compositionally biased region" description="Pro residues" evidence="2">
    <location>
        <begin position="85"/>
        <end position="96"/>
    </location>
</feature>
<name>L8GUJ8_ACACF</name>
<evidence type="ECO:0000313" key="4">
    <source>
        <dbReference type="EMBL" id="ELR16587.1"/>
    </source>
</evidence>
<evidence type="ECO:0000259" key="3">
    <source>
        <dbReference type="Pfam" id="PF00656"/>
    </source>
</evidence>
<dbReference type="InterPro" id="IPR050452">
    <property type="entry name" value="Metacaspase"/>
</dbReference>
<dbReference type="PANTHER" id="PTHR48104:SF30">
    <property type="entry name" value="METACASPASE-1"/>
    <property type="match status" value="1"/>
</dbReference>
<dbReference type="OrthoDB" id="3223806at2759"/>
<dbReference type="AlphaFoldDB" id="L8GUJ8"/>
<dbReference type="RefSeq" id="XP_004338600.1">
    <property type="nucleotide sequence ID" value="XM_004338552.1"/>
</dbReference>
<comment type="similarity">
    <text evidence="1">Belongs to the peptidase C14B family.</text>
</comment>
<dbReference type="GO" id="GO:0006508">
    <property type="term" value="P:proteolysis"/>
    <property type="evidence" value="ECO:0007669"/>
    <property type="project" value="UniProtKB-KW"/>
</dbReference>
<dbReference type="KEGG" id="acan:ACA1_087710"/>
<dbReference type="OMA" id="ICERFRY"/>
<evidence type="ECO:0000256" key="1">
    <source>
        <dbReference type="ARBA" id="ARBA00009005"/>
    </source>
</evidence>
<dbReference type="GeneID" id="14917376"/>
<evidence type="ECO:0000313" key="5">
    <source>
        <dbReference type="Proteomes" id="UP000011083"/>
    </source>
</evidence>
<accession>L8GUJ8</accession>
<keyword evidence="4" id="KW-0378">Hydrolase</keyword>
<reference evidence="4 5" key="1">
    <citation type="journal article" date="2013" name="Genome Biol.">
        <title>Genome of Acanthamoeba castellanii highlights extensive lateral gene transfer and early evolution of tyrosine kinase signaling.</title>
        <authorList>
            <person name="Clarke M."/>
            <person name="Lohan A.J."/>
            <person name="Liu B."/>
            <person name="Lagkouvardos I."/>
            <person name="Roy S."/>
            <person name="Zafar N."/>
            <person name="Bertelli C."/>
            <person name="Schilde C."/>
            <person name="Kianianmomeni A."/>
            <person name="Burglin T.R."/>
            <person name="Frech C."/>
            <person name="Turcotte B."/>
            <person name="Kopec K.O."/>
            <person name="Synnott J.M."/>
            <person name="Choo C."/>
            <person name="Paponov I."/>
            <person name="Finkler A."/>
            <person name="Soon Heng Tan C."/>
            <person name="Hutchins A.P."/>
            <person name="Weinmeier T."/>
            <person name="Rattei T."/>
            <person name="Chu J.S."/>
            <person name="Gimenez G."/>
            <person name="Irimia M."/>
            <person name="Rigden D.J."/>
            <person name="Fitzpatrick D.A."/>
            <person name="Lorenzo-Morales J."/>
            <person name="Bateman A."/>
            <person name="Chiu C.H."/>
            <person name="Tang P."/>
            <person name="Hegemann P."/>
            <person name="Fromm H."/>
            <person name="Raoult D."/>
            <person name="Greub G."/>
            <person name="Miranda-Saavedra D."/>
            <person name="Chen N."/>
            <person name="Nash P."/>
            <person name="Ginger M.L."/>
            <person name="Horn M."/>
            <person name="Schaap P."/>
            <person name="Caler L."/>
            <person name="Loftus B."/>
        </authorList>
    </citation>
    <scope>NUCLEOTIDE SEQUENCE [LARGE SCALE GENOMIC DNA]</scope>
    <source>
        <strain evidence="4 5">Neff</strain>
    </source>
</reference>
<dbReference type="PANTHER" id="PTHR48104">
    <property type="entry name" value="METACASPASE-4"/>
    <property type="match status" value="1"/>
</dbReference>
<dbReference type="InterPro" id="IPR011600">
    <property type="entry name" value="Pept_C14_caspase"/>
</dbReference>
<feature type="region of interest" description="Disordered" evidence="2">
    <location>
        <begin position="1"/>
        <end position="127"/>
    </location>
</feature>
<feature type="compositionally biased region" description="Pro residues" evidence="2">
    <location>
        <begin position="24"/>
        <end position="68"/>
    </location>
</feature>
<dbReference type="Proteomes" id="UP000011083">
    <property type="component" value="Unassembled WGS sequence"/>
</dbReference>
<evidence type="ECO:0000256" key="2">
    <source>
        <dbReference type="SAM" id="MobiDB-lite"/>
    </source>
</evidence>